<dbReference type="SUPFAM" id="SSF56399">
    <property type="entry name" value="ADP-ribosylation"/>
    <property type="match status" value="1"/>
</dbReference>
<sequence>MATWAEKDFSPPGEPCLDSFAAPGDDQTYTMYHGTSREAAVIIGMRGFRQSSDGMLGRGVYLSRDLQKASRYPLDLPASQRAVIKVNVNVGKVTKIDRQGHPMQKTWHYYGYDMAWCPPQCGMVPSGLEEDCLWDPDRITVLEVMDASEDQPQFGRRAEPPPGCCIC</sequence>
<dbReference type="EMBL" id="JBHFQA010000007">
    <property type="protein sequence ID" value="KAL2096610.1"/>
    <property type="molecule type" value="Genomic_DNA"/>
</dbReference>
<accession>A0ABD1KBR4</accession>
<organism evidence="1 2">
    <name type="scientific">Coilia grayii</name>
    <name type="common">Gray's grenadier anchovy</name>
    <dbReference type="NCBI Taxonomy" id="363190"/>
    <lineage>
        <taxon>Eukaryota</taxon>
        <taxon>Metazoa</taxon>
        <taxon>Chordata</taxon>
        <taxon>Craniata</taxon>
        <taxon>Vertebrata</taxon>
        <taxon>Euteleostomi</taxon>
        <taxon>Actinopterygii</taxon>
        <taxon>Neopterygii</taxon>
        <taxon>Teleostei</taxon>
        <taxon>Clupei</taxon>
        <taxon>Clupeiformes</taxon>
        <taxon>Clupeoidei</taxon>
        <taxon>Engraulidae</taxon>
        <taxon>Coilinae</taxon>
        <taxon>Coilia</taxon>
    </lineage>
</organism>
<reference evidence="1 2" key="1">
    <citation type="submission" date="2024-09" db="EMBL/GenBank/DDBJ databases">
        <title>A chromosome-level genome assembly of Gray's grenadier anchovy, Coilia grayii.</title>
        <authorList>
            <person name="Fu Z."/>
        </authorList>
    </citation>
    <scope>NUCLEOTIDE SEQUENCE [LARGE SCALE GENOMIC DNA]</scope>
    <source>
        <strain evidence="1">G4</strain>
        <tissue evidence="1">Muscle</tissue>
    </source>
</reference>
<dbReference type="PANTHER" id="PTHR36542:SF2">
    <property type="entry name" value="GIG2-LIKE PROTEIN DRED-RELATED"/>
    <property type="match status" value="1"/>
</dbReference>
<evidence type="ECO:0008006" key="3">
    <source>
        <dbReference type="Google" id="ProtNLM"/>
    </source>
</evidence>
<name>A0ABD1KBR4_9TELE</name>
<comment type="caution">
    <text evidence="1">The sequence shown here is derived from an EMBL/GenBank/DDBJ whole genome shotgun (WGS) entry which is preliminary data.</text>
</comment>
<evidence type="ECO:0000313" key="1">
    <source>
        <dbReference type="EMBL" id="KAL2096610.1"/>
    </source>
</evidence>
<dbReference type="Proteomes" id="UP001591681">
    <property type="component" value="Unassembled WGS sequence"/>
</dbReference>
<dbReference type="FunFam" id="3.90.175.10:FF:000001">
    <property type="entry name" value="Grass carp reovirus (GCRV)-induced gene 2e"/>
    <property type="match status" value="1"/>
</dbReference>
<dbReference type="Gene3D" id="3.90.175.10">
    <property type="entry name" value="Diphtheria Toxin, domain 1"/>
    <property type="match status" value="1"/>
</dbReference>
<dbReference type="AlphaFoldDB" id="A0ABD1KBR4"/>
<dbReference type="PANTHER" id="PTHR36542">
    <property type="entry name" value="GIG2-LIKE PROTEIN DRED-RELATED"/>
    <property type="match status" value="1"/>
</dbReference>
<gene>
    <name evidence="1" type="ORF">ACEWY4_008758</name>
</gene>
<protein>
    <recommendedName>
        <fullName evidence="3">PARP catalytic domain-containing protein</fullName>
    </recommendedName>
</protein>
<proteinExistence type="predicted"/>
<evidence type="ECO:0000313" key="2">
    <source>
        <dbReference type="Proteomes" id="UP001591681"/>
    </source>
</evidence>
<keyword evidence="2" id="KW-1185">Reference proteome</keyword>